<organism evidence="1 2">
    <name type="scientific">Streptomyces plumbiresistens</name>
    <dbReference type="NCBI Taxonomy" id="511811"/>
    <lineage>
        <taxon>Bacteria</taxon>
        <taxon>Bacillati</taxon>
        <taxon>Actinomycetota</taxon>
        <taxon>Actinomycetes</taxon>
        <taxon>Kitasatosporales</taxon>
        <taxon>Streptomycetaceae</taxon>
        <taxon>Streptomyces</taxon>
    </lineage>
</organism>
<reference evidence="2" key="1">
    <citation type="journal article" date="2019" name="Int. J. Syst. Evol. Microbiol.">
        <title>The Global Catalogue of Microorganisms (GCM) 10K type strain sequencing project: providing services to taxonomists for standard genome sequencing and annotation.</title>
        <authorList>
            <consortium name="The Broad Institute Genomics Platform"/>
            <consortium name="The Broad Institute Genome Sequencing Center for Infectious Disease"/>
            <person name="Wu L."/>
            <person name="Ma J."/>
        </authorList>
    </citation>
    <scope>NUCLEOTIDE SEQUENCE [LARGE SCALE GENOMIC DNA]</scope>
    <source>
        <strain evidence="2">JCM 16924</strain>
    </source>
</reference>
<evidence type="ECO:0000313" key="1">
    <source>
        <dbReference type="EMBL" id="GAA3983996.1"/>
    </source>
</evidence>
<dbReference type="EMBL" id="BAAAZX010000003">
    <property type="protein sequence ID" value="GAA3983996.1"/>
    <property type="molecule type" value="Genomic_DNA"/>
</dbReference>
<evidence type="ECO:0008006" key="3">
    <source>
        <dbReference type="Google" id="ProtNLM"/>
    </source>
</evidence>
<name>A0ABP7QK81_9ACTN</name>
<dbReference type="Proteomes" id="UP001500456">
    <property type="component" value="Unassembled WGS sequence"/>
</dbReference>
<evidence type="ECO:0000313" key="2">
    <source>
        <dbReference type="Proteomes" id="UP001500456"/>
    </source>
</evidence>
<comment type="caution">
    <text evidence="1">The sequence shown here is derived from an EMBL/GenBank/DDBJ whole genome shotgun (WGS) entry which is preliminary data.</text>
</comment>
<proteinExistence type="predicted"/>
<keyword evidence="2" id="KW-1185">Reference proteome</keyword>
<sequence length="208" mass="23303">MGLDITVLAVDWGRLERTPAGEREGLLYEAMDPDDEPGPRLGPEAGWVFPASPKVPWSGRYEFRLTLGSYKPHFWAADGWDKAREFADPALREPLDGFLRGLIWWGPYLDDEDDEDDESDGRLFPSDPEPFGPRRLLVRPPASVRALAAHWTRAEPRVAALRATYDAHASHPGGWIPDFDAFDALVRQWAEVVAETARRGWGLLGLTA</sequence>
<accession>A0ABP7QK81</accession>
<protein>
    <recommendedName>
        <fullName evidence="3">DUF1877 family protein</fullName>
    </recommendedName>
</protein>
<gene>
    <name evidence="1" type="ORF">GCM10022232_15710</name>
</gene>
<dbReference type="RefSeq" id="WP_345562002.1">
    <property type="nucleotide sequence ID" value="NZ_BAAAZX010000003.1"/>
</dbReference>